<organism evidence="1 2">
    <name type="scientific">Anabas testudineus</name>
    <name type="common">Climbing perch</name>
    <name type="synonym">Anthias testudineus</name>
    <dbReference type="NCBI Taxonomy" id="64144"/>
    <lineage>
        <taxon>Eukaryota</taxon>
        <taxon>Metazoa</taxon>
        <taxon>Chordata</taxon>
        <taxon>Craniata</taxon>
        <taxon>Vertebrata</taxon>
        <taxon>Euteleostomi</taxon>
        <taxon>Actinopterygii</taxon>
        <taxon>Neopterygii</taxon>
        <taxon>Teleostei</taxon>
        <taxon>Neoteleostei</taxon>
        <taxon>Acanthomorphata</taxon>
        <taxon>Anabantaria</taxon>
        <taxon>Anabantiformes</taxon>
        <taxon>Anabantoidei</taxon>
        <taxon>Anabantidae</taxon>
        <taxon>Anabas</taxon>
    </lineage>
</organism>
<protein>
    <recommendedName>
        <fullName evidence="3">Secreted protein</fullName>
    </recommendedName>
</protein>
<keyword evidence="2" id="KW-1185">Reference proteome</keyword>
<dbReference type="Proteomes" id="UP000265040">
    <property type="component" value="Chromosome 24"/>
</dbReference>
<dbReference type="Ensembl" id="ENSATET00000043872.1">
    <property type="protein sequence ID" value="ENSATEP00000071565.1"/>
    <property type="gene ID" value="ENSATEG00000030070.1"/>
</dbReference>
<reference evidence="1" key="3">
    <citation type="submission" date="2025-09" db="UniProtKB">
        <authorList>
            <consortium name="Ensembl"/>
        </authorList>
    </citation>
    <scope>IDENTIFICATION</scope>
</reference>
<sequence length="70" mass="7420">MCSLTLAHRCLPLPFFSIKPSYSSVSSSSSSTSALFAAGQLQWCKARSNGVTPLSVCLNILSSPLRASVR</sequence>
<dbReference type="AlphaFoldDB" id="A0A7N6C0G1"/>
<reference evidence="1" key="1">
    <citation type="submission" date="2021-04" db="EMBL/GenBank/DDBJ databases">
        <authorList>
            <consortium name="Wellcome Sanger Institute Data Sharing"/>
        </authorList>
    </citation>
    <scope>NUCLEOTIDE SEQUENCE [LARGE SCALE GENOMIC DNA]</scope>
</reference>
<evidence type="ECO:0008006" key="3">
    <source>
        <dbReference type="Google" id="ProtNLM"/>
    </source>
</evidence>
<accession>A0A7N6C0G1</accession>
<proteinExistence type="predicted"/>
<name>A0A7N6C0G1_ANATE</name>
<evidence type="ECO:0000313" key="2">
    <source>
        <dbReference type="Proteomes" id="UP000265040"/>
    </source>
</evidence>
<reference evidence="1" key="2">
    <citation type="submission" date="2025-08" db="UniProtKB">
        <authorList>
            <consortium name="Ensembl"/>
        </authorList>
    </citation>
    <scope>IDENTIFICATION</scope>
</reference>
<evidence type="ECO:0000313" key="1">
    <source>
        <dbReference type="Ensembl" id="ENSATEP00000071565.1"/>
    </source>
</evidence>
<dbReference type="OrthoDB" id="8885598at2759"/>
<dbReference type="InParanoid" id="A0A7N6C0G1"/>